<dbReference type="Gene3D" id="2.130.10.10">
    <property type="entry name" value="YVTN repeat-like/Quinoprotein amine dehydrogenase"/>
    <property type="match status" value="1"/>
</dbReference>
<name>A0A7W8NPZ0_9DEIO</name>
<reference evidence="2 3" key="3">
    <citation type="submission" date="2020-08" db="EMBL/GenBank/DDBJ databases">
        <title>Genomic Encyclopedia of Type Strains, Phase IV (KMG-IV): sequencing the most valuable type-strain genomes for metagenomic binning, comparative biology and taxonomic classification.</title>
        <authorList>
            <person name="Goeker M."/>
        </authorList>
    </citation>
    <scope>NUCLEOTIDE SEQUENCE [LARGE SCALE GENOMIC DNA]</scope>
    <source>
        <strain evidence="2 3">DSM 27521</strain>
    </source>
</reference>
<gene>
    <name evidence="1" type="ORF">GCM10017781_15030</name>
    <name evidence="2" type="ORF">HNQ07_001737</name>
</gene>
<dbReference type="InterPro" id="IPR041916">
    <property type="entry name" value="Anti_sigma_zinc_sf"/>
</dbReference>
<sequence>MAGLDPHVGACPDVQDELERRAQTGAALSVAAHEHLRTCAACRAHDALLRDLEFALLEDVPAASPPPALRTRVLAAARNTPPARRWWPAALGAAAVVVGVLTLGSLLSRSQGVAAALPDPAVVVSVDGPLVIASNDHAGTISVVQGGRVTASVPSGGAQTAWFTEGVRLGGHVFLADAANDRVLEVRTSPLGIVRTYPVPEGVAGLTASSTADGGHVYFKSVRGQVGTLDGARVTIATAPGMPLADVMDGVLLLNGTLYVTHHLSGDLCLLDPDTLAVRARVSLGGMPVALAPVRGGLLALDVTGRLLRLDLAGQITRTWTVTGHPDKLTVNGDSALLSDRGGMVTRIDLRSGQVTQVKVTHPMDVTTLPDGTYAVAEGGRGLRVLDARLQTTGTVEHPAERRD</sequence>
<dbReference type="AlphaFoldDB" id="A0A7W8NPZ0"/>
<dbReference type="SUPFAM" id="SSF63829">
    <property type="entry name" value="Calcium-dependent phosphotriesterase"/>
    <property type="match status" value="1"/>
</dbReference>
<dbReference type="InterPro" id="IPR015943">
    <property type="entry name" value="WD40/YVTN_repeat-like_dom_sf"/>
</dbReference>
<keyword evidence="4" id="KW-1185">Reference proteome</keyword>
<proteinExistence type="predicted"/>
<dbReference type="Gene3D" id="1.10.10.1320">
    <property type="entry name" value="Anti-sigma factor, zinc-finger domain"/>
    <property type="match status" value="1"/>
</dbReference>
<organism evidence="2 3">
    <name type="scientific">Deinococcus metalli</name>
    <dbReference type="NCBI Taxonomy" id="1141878"/>
    <lineage>
        <taxon>Bacteria</taxon>
        <taxon>Thermotogati</taxon>
        <taxon>Deinococcota</taxon>
        <taxon>Deinococci</taxon>
        <taxon>Deinococcales</taxon>
        <taxon>Deinococcaceae</taxon>
        <taxon>Deinococcus</taxon>
    </lineage>
</organism>
<evidence type="ECO:0000313" key="2">
    <source>
        <dbReference type="EMBL" id="MBB5376280.1"/>
    </source>
</evidence>
<evidence type="ECO:0000313" key="4">
    <source>
        <dbReference type="Proteomes" id="UP000619376"/>
    </source>
</evidence>
<reference evidence="1" key="1">
    <citation type="journal article" date="2014" name="Int. J. Syst. Evol. Microbiol.">
        <title>Complete genome of a new Firmicutes species belonging to the dominant human colonic microbiota ('Ruminococcus bicirculans') reveals two chromosomes and a selective capacity to utilize plant glucans.</title>
        <authorList>
            <consortium name="NISC Comparative Sequencing Program"/>
            <person name="Wegmann U."/>
            <person name="Louis P."/>
            <person name="Goesmann A."/>
            <person name="Henrissat B."/>
            <person name="Duncan S.H."/>
            <person name="Flint H.J."/>
        </authorList>
    </citation>
    <scope>NUCLEOTIDE SEQUENCE</scope>
    <source>
        <strain evidence="1">CGMCC 1.18437</strain>
    </source>
</reference>
<comment type="caution">
    <text evidence="2">The sequence shown here is derived from an EMBL/GenBank/DDBJ whole genome shotgun (WGS) entry which is preliminary data.</text>
</comment>
<evidence type="ECO:0000313" key="1">
    <source>
        <dbReference type="EMBL" id="GHF39498.1"/>
    </source>
</evidence>
<dbReference type="RefSeq" id="WP_184110687.1">
    <property type="nucleotide sequence ID" value="NZ_BNAJ01000003.1"/>
</dbReference>
<reference evidence="1" key="4">
    <citation type="submission" date="2024-05" db="EMBL/GenBank/DDBJ databases">
        <authorList>
            <person name="Sun Q."/>
            <person name="Zhou Y."/>
        </authorList>
    </citation>
    <scope>NUCLEOTIDE SEQUENCE</scope>
    <source>
        <strain evidence="1">CGMCC 1.18437</strain>
    </source>
</reference>
<dbReference type="Proteomes" id="UP000619376">
    <property type="component" value="Unassembled WGS sequence"/>
</dbReference>
<dbReference type="EMBL" id="JACHFK010000003">
    <property type="protein sequence ID" value="MBB5376280.1"/>
    <property type="molecule type" value="Genomic_DNA"/>
</dbReference>
<evidence type="ECO:0000313" key="3">
    <source>
        <dbReference type="Proteomes" id="UP000539473"/>
    </source>
</evidence>
<protein>
    <submittedName>
        <fullName evidence="2">YVTN family beta-propeller protein</fullName>
    </submittedName>
</protein>
<dbReference type="Proteomes" id="UP000539473">
    <property type="component" value="Unassembled WGS sequence"/>
</dbReference>
<dbReference type="EMBL" id="BNAJ01000003">
    <property type="protein sequence ID" value="GHF39498.1"/>
    <property type="molecule type" value="Genomic_DNA"/>
</dbReference>
<accession>A0A7W8NPZ0</accession>
<reference evidence="4" key="2">
    <citation type="journal article" date="2019" name="Int. J. Syst. Evol. Microbiol.">
        <title>The Global Catalogue of Microorganisms (GCM) 10K type strain sequencing project: providing services to taxonomists for standard genome sequencing and annotation.</title>
        <authorList>
            <consortium name="The Broad Institute Genomics Platform"/>
            <consortium name="The Broad Institute Genome Sequencing Center for Infectious Disease"/>
            <person name="Wu L."/>
            <person name="Ma J."/>
        </authorList>
    </citation>
    <scope>NUCLEOTIDE SEQUENCE [LARGE SCALE GENOMIC DNA]</scope>
    <source>
        <strain evidence="4">CGMCC 1.18437</strain>
    </source>
</reference>